<name>A0A016T9A2_9BILA</name>
<keyword evidence="2" id="KW-1185">Reference proteome</keyword>
<accession>A0A016T9A2</accession>
<protein>
    <submittedName>
        <fullName evidence="1">Uncharacterized protein</fullName>
    </submittedName>
</protein>
<organism evidence="1 2">
    <name type="scientific">Ancylostoma ceylanicum</name>
    <dbReference type="NCBI Taxonomy" id="53326"/>
    <lineage>
        <taxon>Eukaryota</taxon>
        <taxon>Metazoa</taxon>
        <taxon>Ecdysozoa</taxon>
        <taxon>Nematoda</taxon>
        <taxon>Chromadorea</taxon>
        <taxon>Rhabditida</taxon>
        <taxon>Rhabditina</taxon>
        <taxon>Rhabditomorpha</taxon>
        <taxon>Strongyloidea</taxon>
        <taxon>Ancylostomatidae</taxon>
        <taxon>Ancylostomatinae</taxon>
        <taxon>Ancylostoma</taxon>
    </lineage>
</organism>
<dbReference type="AlphaFoldDB" id="A0A016T9A2"/>
<dbReference type="EMBL" id="JARK01001460">
    <property type="protein sequence ID" value="EYB99257.1"/>
    <property type="molecule type" value="Genomic_DNA"/>
</dbReference>
<comment type="caution">
    <text evidence="1">The sequence shown here is derived from an EMBL/GenBank/DDBJ whole genome shotgun (WGS) entry which is preliminary data.</text>
</comment>
<gene>
    <name evidence="1" type="primary">Acey_s0124.g1247</name>
    <name evidence="1" type="ORF">Y032_0124g1247</name>
</gene>
<reference evidence="2" key="1">
    <citation type="journal article" date="2015" name="Nat. Genet.">
        <title>The genome and transcriptome of the zoonotic hookworm Ancylostoma ceylanicum identify infection-specific gene families.</title>
        <authorList>
            <person name="Schwarz E.M."/>
            <person name="Hu Y."/>
            <person name="Antoshechkin I."/>
            <person name="Miller M.M."/>
            <person name="Sternberg P.W."/>
            <person name="Aroian R.V."/>
        </authorList>
    </citation>
    <scope>NUCLEOTIDE SEQUENCE</scope>
    <source>
        <strain evidence="2">HY135</strain>
    </source>
</reference>
<evidence type="ECO:0000313" key="1">
    <source>
        <dbReference type="EMBL" id="EYB99257.1"/>
    </source>
</evidence>
<evidence type="ECO:0000313" key="2">
    <source>
        <dbReference type="Proteomes" id="UP000024635"/>
    </source>
</evidence>
<sequence>MHALAARDHRSLTLSCKRSIRTLPLPPRISYIVSGYSCLFSLPLEYITASRTRHSPLRIFSSLEKRGFALVETGLVRSIASTRALQAKNDERVSSSESKR</sequence>
<proteinExistence type="predicted"/>
<dbReference type="Proteomes" id="UP000024635">
    <property type="component" value="Unassembled WGS sequence"/>
</dbReference>